<dbReference type="GO" id="GO:0016787">
    <property type="term" value="F:hydrolase activity"/>
    <property type="evidence" value="ECO:0007669"/>
    <property type="project" value="InterPro"/>
</dbReference>
<evidence type="ECO:0000259" key="1">
    <source>
        <dbReference type="Pfam" id="PF00149"/>
    </source>
</evidence>
<dbReference type="InterPro" id="IPR004843">
    <property type="entry name" value="Calcineurin-like_PHP"/>
</dbReference>
<keyword evidence="3" id="KW-1185">Reference proteome</keyword>
<dbReference type="Gene3D" id="3.60.21.10">
    <property type="match status" value="1"/>
</dbReference>
<dbReference type="AlphaFoldDB" id="A0A5D8QFC7"/>
<evidence type="ECO:0000313" key="3">
    <source>
        <dbReference type="Proteomes" id="UP000322976"/>
    </source>
</evidence>
<gene>
    <name evidence="2" type="ORF">FWJ32_02795</name>
</gene>
<dbReference type="InterPro" id="IPR029052">
    <property type="entry name" value="Metallo-depent_PP-like"/>
</dbReference>
<dbReference type="PANTHER" id="PTHR30337:SF0">
    <property type="entry name" value="NUCLEASE SBCCD SUBUNIT D"/>
    <property type="match status" value="1"/>
</dbReference>
<evidence type="ECO:0000313" key="2">
    <source>
        <dbReference type="EMBL" id="TZE82899.1"/>
    </source>
</evidence>
<feature type="domain" description="Calcineurin-like phosphoesterase" evidence="1">
    <location>
        <begin position="1"/>
        <end position="195"/>
    </location>
</feature>
<dbReference type="RefSeq" id="WP_149544458.1">
    <property type="nucleotide sequence ID" value="NZ_VTPS01000003.1"/>
</dbReference>
<organism evidence="2 3">
    <name type="scientific">Calorimonas adulescens</name>
    <dbReference type="NCBI Taxonomy" id="2606906"/>
    <lineage>
        <taxon>Bacteria</taxon>
        <taxon>Bacillati</taxon>
        <taxon>Bacillota</taxon>
        <taxon>Clostridia</taxon>
        <taxon>Thermoanaerobacterales</taxon>
        <taxon>Thermoanaerobacteraceae</taxon>
        <taxon>Calorimonas</taxon>
    </lineage>
</organism>
<comment type="caution">
    <text evidence="2">The sequence shown here is derived from an EMBL/GenBank/DDBJ whole genome shotgun (WGS) entry which is preliminary data.</text>
</comment>
<dbReference type="PANTHER" id="PTHR30337">
    <property type="entry name" value="COMPONENT OF ATP-DEPENDENT DSDNA EXONUCLEASE"/>
    <property type="match status" value="1"/>
</dbReference>
<dbReference type="InterPro" id="IPR050535">
    <property type="entry name" value="DNA_Repair-Maintenance_Comp"/>
</dbReference>
<dbReference type="EMBL" id="VTPS01000003">
    <property type="protein sequence ID" value="TZE82899.1"/>
    <property type="molecule type" value="Genomic_DNA"/>
</dbReference>
<proteinExistence type="predicted"/>
<accession>A0A5D8QFC7</accession>
<dbReference type="Pfam" id="PF00149">
    <property type="entry name" value="Metallophos"/>
    <property type="match status" value="1"/>
</dbReference>
<protein>
    <recommendedName>
        <fullName evidence="1">Calcineurin-like phosphoesterase domain-containing protein</fullName>
    </recommendedName>
</protein>
<dbReference type="Proteomes" id="UP000322976">
    <property type="component" value="Unassembled WGS sequence"/>
</dbReference>
<name>A0A5D8QFC7_9THEO</name>
<reference evidence="2 3" key="1">
    <citation type="submission" date="2019-08" db="EMBL/GenBank/DDBJ databases">
        <title>Calorimonas adulescens gen. nov., sp. nov., an anaerobic thermophilic bacterium from Sakhalin hot spring.</title>
        <authorList>
            <person name="Khomyakova M.A."/>
            <person name="Merkel A.Y."/>
            <person name="Novikov A."/>
            <person name="Bonch-Osmolovskaya E.A."/>
            <person name="Slobodkin A.I."/>
        </authorList>
    </citation>
    <scope>NUCLEOTIDE SEQUENCE [LARGE SCALE GENOMIC DNA]</scope>
    <source>
        <strain evidence="2 3">A05MB</strain>
    </source>
</reference>
<sequence length="322" mass="36331">MKFLFFTDSHIRGNSPVNRKDNFPDTLEMKLSEISDMVRQEGIDYVLCGGDLFDSPMPAIPVVTRYMNILRRMNAPIYAVAGNHDMYGHNPETLARTMMGFLDSLGIINLIRPGQRIMLDKDGIRVQLTGQEFNYNLDDGTGEGYIVREKDADVAIHMVHGFLTDVRLFEGARYTTVDRVSGTKADITLAGHNHAGFKDVIDGRKYIINPGGLARVTNHLSEIQRMPQVVIIELYGNISIRKERLRTAKKGEDVLDRSVLEATRLHRERLEEFAREIRSSGINRAINITGIINEIAKNEDLDSEVKDEALRRIAIAQENGGY</sequence>
<dbReference type="SUPFAM" id="SSF56300">
    <property type="entry name" value="Metallo-dependent phosphatases"/>
    <property type="match status" value="1"/>
</dbReference>